<accession>L8X893</accession>
<protein>
    <submittedName>
        <fullName evidence="1">Uncharacterized protein</fullName>
    </submittedName>
</protein>
<evidence type="ECO:0000313" key="1">
    <source>
        <dbReference type="EMBL" id="ELU45278.1"/>
    </source>
</evidence>
<comment type="caution">
    <text evidence="1">The sequence shown here is derived from an EMBL/GenBank/DDBJ whole genome shotgun (WGS) entry which is preliminary data.</text>
</comment>
<dbReference type="Proteomes" id="UP000011668">
    <property type="component" value="Unassembled WGS sequence"/>
</dbReference>
<dbReference type="AlphaFoldDB" id="L8X893"/>
<proteinExistence type="predicted"/>
<evidence type="ECO:0000313" key="2">
    <source>
        <dbReference type="Proteomes" id="UP000011668"/>
    </source>
</evidence>
<keyword evidence="2" id="KW-1185">Reference proteome</keyword>
<name>L8X893_THACA</name>
<dbReference type="EMBL" id="AFRT01000110">
    <property type="protein sequence ID" value="ELU45278.1"/>
    <property type="molecule type" value="Genomic_DNA"/>
</dbReference>
<gene>
    <name evidence="1" type="ORF">AG1IA_00680</name>
</gene>
<dbReference type="HOGENOM" id="CLU_2777650_0_0_1"/>
<reference evidence="1 2" key="1">
    <citation type="journal article" date="2013" name="Nat. Commun.">
        <title>The evolution and pathogenic mechanisms of the rice sheath blight pathogen.</title>
        <authorList>
            <person name="Zheng A."/>
            <person name="Lin R."/>
            <person name="Xu L."/>
            <person name="Qin P."/>
            <person name="Tang C."/>
            <person name="Ai P."/>
            <person name="Zhang D."/>
            <person name="Liu Y."/>
            <person name="Sun Z."/>
            <person name="Feng H."/>
            <person name="Wang Y."/>
            <person name="Chen Y."/>
            <person name="Liang X."/>
            <person name="Fu R."/>
            <person name="Li Q."/>
            <person name="Zhang J."/>
            <person name="Yu X."/>
            <person name="Xie Z."/>
            <person name="Ding L."/>
            <person name="Guan P."/>
            <person name="Tang J."/>
            <person name="Liang Y."/>
            <person name="Wang S."/>
            <person name="Deng Q."/>
            <person name="Li S."/>
            <person name="Zhu J."/>
            <person name="Wang L."/>
            <person name="Liu H."/>
            <person name="Li P."/>
        </authorList>
    </citation>
    <scope>NUCLEOTIDE SEQUENCE [LARGE SCALE GENOMIC DNA]</scope>
    <source>
        <strain evidence="2">AG-1 IA</strain>
    </source>
</reference>
<organism evidence="1 2">
    <name type="scientific">Thanatephorus cucumeris (strain AG1-IA)</name>
    <name type="common">Rice sheath blight fungus</name>
    <name type="synonym">Rhizoctonia solani</name>
    <dbReference type="NCBI Taxonomy" id="983506"/>
    <lineage>
        <taxon>Eukaryota</taxon>
        <taxon>Fungi</taxon>
        <taxon>Dikarya</taxon>
        <taxon>Basidiomycota</taxon>
        <taxon>Agaricomycotina</taxon>
        <taxon>Agaricomycetes</taxon>
        <taxon>Cantharellales</taxon>
        <taxon>Ceratobasidiaceae</taxon>
        <taxon>Rhizoctonia</taxon>
        <taxon>Rhizoctonia solani AG-1</taxon>
    </lineage>
</organism>
<sequence length="69" mass="7803">MSPRAQLLFVSLGVRDRGAKMAMTRWMVHSKPQNDAAYDVPKYHSILAQNLLPSPNSHETFLAGPYRYA</sequence>